<keyword evidence="1" id="KW-0812">Transmembrane</keyword>
<evidence type="ECO:0000313" key="2">
    <source>
        <dbReference type="EMBL" id="KAK3796196.1"/>
    </source>
</evidence>
<reference evidence="2" key="1">
    <citation type="journal article" date="2023" name="G3 (Bethesda)">
        <title>A reference genome for the long-term kleptoplast-retaining sea slug Elysia crispata morphotype clarki.</title>
        <authorList>
            <person name="Eastman K.E."/>
            <person name="Pendleton A.L."/>
            <person name="Shaikh M.A."/>
            <person name="Suttiyut T."/>
            <person name="Ogas R."/>
            <person name="Tomko P."/>
            <person name="Gavelis G."/>
            <person name="Widhalm J.R."/>
            <person name="Wisecaver J.H."/>
        </authorList>
    </citation>
    <scope>NUCLEOTIDE SEQUENCE</scope>
    <source>
        <strain evidence="2">ECLA1</strain>
    </source>
</reference>
<keyword evidence="3" id="KW-1185">Reference proteome</keyword>
<evidence type="ECO:0000313" key="3">
    <source>
        <dbReference type="Proteomes" id="UP001283361"/>
    </source>
</evidence>
<dbReference type="AlphaFoldDB" id="A0AAE1AZS5"/>
<protein>
    <recommendedName>
        <fullName evidence="4">Transmembrane protein</fullName>
    </recommendedName>
</protein>
<keyword evidence="1" id="KW-1133">Transmembrane helix</keyword>
<sequence>MADEGRKTRSTSNTSSDIVLPEHVTSASSGRCRFLCPAYILPHEAMLGSKVKVPRPRRSRPVVTYLPITHFLIFLATSLVCLPAIFNTESSFARARSPYVVPNSNQSERSSTVVDIPAGSWRPASAARVYDRPARRGAPPRRLGQFLWPDQVNIGVLLPQVTNLLSLYRPLYGMEYNLPAIQCAVDELTFNSSTVPMGSRSRSRRRLDR</sequence>
<proteinExistence type="predicted"/>
<keyword evidence="1" id="KW-0472">Membrane</keyword>
<feature type="transmembrane region" description="Helical" evidence="1">
    <location>
        <begin position="62"/>
        <end position="86"/>
    </location>
</feature>
<comment type="caution">
    <text evidence="2">The sequence shown here is derived from an EMBL/GenBank/DDBJ whole genome shotgun (WGS) entry which is preliminary data.</text>
</comment>
<dbReference type="Proteomes" id="UP001283361">
    <property type="component" value="Unassembled WGS sequence"/>
</dbReference>
<accession>A0AAE1AZS5</accession>
<organism evidence="2 3">
    <name type="scientific">Elysia crispata</name>
    <name type="common">lettuce slug</name>
    <dbReference type="NCBI Taxonomy" id="231223"/>
    <lineage>
        <taxon>Eukaryota</taxon>
        <taxon>Metazoa</taxon>
        <taxon>Spiralia</taxon>
        <taxon>Lophotrochozoa</taxon>
        <taxon>Mollusca</taxon>
        <taxon>Gastropoda</taxon>
        <taxon>Heterobranchia</taxon>
        <taxon>Euthyneura</taxon>
        <taxon>Panpulmonata</taxon>
        <taxon>Sacoglossa</taxon>
        <taxon>Placobranchoidea</taxon>
        <taxon>Plakobranchidae</taxon>
        <taxon>Elysia</taxon>
    </lineage>
</organism>
<evidence type="ECO:0000256" key="1">
    <source>
        <dbReference type="SAM" id="Phobius"/>
    </source>
</evidence>
<dbReference type="EMBL" id="JAWDGP010000907">
    <property type="protein sequence ID" value="KAK3796196.1"/>
    <property type="molecule type" value="Genomic_DNA"/>
</dbReference>
<gene>
    <name evidence="2" type="ORF">RRG08_004099</name>
</gene>
<evidence type="ECO:0008006" key="4">
    <source>
        <dbReference type="Google" id="ProtNLM"/>
    </source>
</evidence>
<name>A0AAE1AZS5_9GAST</name>